<dbReference type="Gene3D" id="2.80.10.50">
    <property type="match status" value="2"/>
</dbReference>
<feature type="chain" id="PRO_5015123501" description="Delta-60 repeat domain-containing protein" evidence="1">
    <location>
        <begin position="32"/>
        <end position="441"/>
    </location>
</feature>
<organism evidence="2 3">
    <name type="scientific">Ahniella affigens</name>
    <dbReference type="NCBI Taxonomy" id="2021234"/>
    <lineage>
        <taxon>Bacteria</taxon>
        <taxon>Pseudomonadati</taxon>
        <taxon>Pseudomonadota</taxon>
        <taxon>Gammaproteobacteria</taxon>
        <taxon>Lysobacterales</taxon>
        <taxon>Rhodanobacteraceae</taxon>
        <taxon>Ahniella</taxon>
    </lineage>
</organism>
<evidence type="ECO:0000313" key="2">
    <source>
        <dbReference type="EMBL" id="AVP98864.1"/>
    </source>
</evidence>
<dbReference type="AlphaFoldDB" id="A0A2P1PVQ8"/>
<protein>
    <recommendedName>
        <fullName evidence="4">Delta-60 repeat domain-containing protein</fullName>
    </recommendedName>
</protein>
<sequence>MNLFWLSKLTLRGALMVCAVSFSLLAPKAQAAPGDLDPSFGALGGFTRTATSAPGNISGSMLQDTSGRFWAAGMNALNTSQHQPILVRYLSNGALDGSFGNAGILTPANSIVPPIGTIRVLRSGSTFYLLCAGASQIDLFALNASGGAVASFGTNGRLTISVTGAYGLIGAALQGSSIVIAGNDRHPTTNNSDFLLVRVLSNGTLDPSFGTGGRAWSRVYSGVSAFNRLTDVVIQPDNKILAVGRMGPNSSNSNAVVARFLATTGAPDTSFAGTGFSEWSWGGLDRGREIALQSDGKVVFAGTSCAFDGSNCQVRVARLQSNGSLDTSFANAGLFAGNYNYGSQFNDLMIDANNRAIAVGTMTMGDGSILAMVLRLQGNGAPDTSFAATGVRRYNFTSYSGLYQNSATAVMTDSSGIVLAGHIGNTTWSPNAYWLIARVQP</sequence>
<evidence type="ECO:0000256" key="1">
    <source>
        <dbReference type="SAM" id="SignalP"/>
    </source>
</evidence>
<keyword evidence="1" id="KW-0732">Signal</keyword>
<proteinExistence type="predicted"/>
<name>A0A2P1PVQ8_9GAMM</name>
<gene>
    <name evidence="2" type="ORF">C7S18_17515</name>
</gene>
<dbReference type="EMBL" id="CP027860">
    <property type="protein sequence ID" value="AVP98864.1"/>
    <property type="molecule type" value="Genomic_DNA"/>
</dbReference>
<dbReference type="Pfam" id="PF17164">
    <property type="entry name" value="DUF5122"/>
    <property type="match status" value="3"/>
</dbReference>
<dbReference type="InterPro" id="IPR013431">
    <property type="entry name" value="Delta_60_rpt"/>
</dbReference>
<dbReference type="KEGG" id="xba:C7S18_17515"/>
<reference evidence="2 3" key="1">
    <citation type="submission" date="2018-03" db="EMBL/GenBank/DDBJ databases">
        <title>Ahniella affigens gen. nov., sp. nov., a gammaproteobacterium isolated from sandy soil near a stream.</title>
        <authorList>
            <person name="Ko Y."/>
            <person name="Kim J.-H."/>
        </authorList>
    </citation>
    <scope>NUCLEOTIDE SEQUENCE [LARGE SCALE GENOMIC DNA]</scope>
    <source>
        <strain evidence="2 3">D13</strain>
    </source>
</reference>
<dbReference type="OrthoDB" id="5948250at2"/>
<dbReference type="SUPFAM" id="SSF63829">
    <property type="entry name" value="Calcium-dependent phosphotriesterase"/>
    <property type="match status" value="1"/>
</dbReference>
<keyword evidence="3" id="KW-1185">Reference proteome</keyword>
<dbReference type="Proteomes" id="UP000241074">
    <property type="component" value="Chromosome"/>
</dbReference>
<feature type="signal peptide" evidence="1">
    <location>
        <begin position="1"/>
        <end position="31"/>
    </location>
</feature>
<accession>A0A2P1PVQ8</accession>
<evidence type="ECO:0008006" key="4">
    <source>
        <dbReference type="Google" id="ProtNLM"/>
    </source>
</evidence>
<dbReference type="NCBIfam" id="TIGR02608">
    <property type="entry name" value="delta_60_rpt"/>
    <property type="match status" value="5"/>
</dbReference>
<evidence type="ECO:0000313" key="3">
    <source>
        <dbReference type="Proteomes" id="UP000241074"/>
    </source>
</evidence>
<reference evidence="2 3" key="2">
    <citation type="submission" date="2018-03" db="EMBL/GenBank/DDBJ databases">
        <authorList>
            <person name="Keele B.F."/>
        </authorList>
    </citation>
    <scope>NUCLEOTIDE SEQUENCE [LARGE SCALE GENOMIC DNA]</scope>
    <source>
        <strain evidence="2 3">D13</strain>
    </source>
</reference>